<reference evidence="3 4" key="1">
    <citation type="submission" date="2016-05" db="EMBL/GenBank/DDBJ databases">
        <title>Comparative analysis of secretome profiles of manganese(II)-oxidizing ascomycete fungi.</title>
        <authorList>
            <consortium name="DOE Joint Genome Institute"/>
            <person name="Zeiner C.A."/>
            <person name="Purvine S.O."/>
            <person name="Zink E.M."/>
            <person name="Wu S."/>
            <person name="Pasa-Tolic L."/>
            <person name="Chaput D.L."/>
            <person name="Haridas S."/>
            <person name="Grigoriev I.V."/>
            <person name="Santelli C.M."/>
            <person name="Hansel C.M."/>
        </authorList>
    </citation>
    <scope>NUCLEOTIDE SEQUENCE [LARGE SCALE GENOMIC DNA]</scope>
    <source>
        <strain evidence="3 4">SRC1lrK2f</strain>
    </source>
</reference>
<dbReference type="RefSeq" id="XP_018379542.1">
    <property type="nucleotide sequence ID" value="XM_018530048.1"/>
</dbReference>
<keyword evidence="1" id="KW-0853">WD repeat</keyword>
<protein>
    <recommendedName>
        <fullName evidence="5">WD40 repeat-like protein</fullName>
    </recommendedName>
</protein>
<dbReference type="AlphaFoldDB" id="A0A177D3Z7"/>
<name>A0A177D3Z7_ALTAL</name>
<dbReference type="SUPFAM" id="SSF50978">
    <property type="entry name" value="WD40 repeat-like"/>
    <property type="match status" value="1"/>
</dbReference>
<evidence type="ECO:0008006" key="5">
    <source>
        <dbReference type="Google" id="ProtNLM"/>
    </source>
</evidence>
<accession>A0A177D3Z7</accession>
<evidence type="ECO:0000313" key="3">
    <source>
        <dbReference type="EMBL" id="OAG14121.1"/>
    </source>
</evidence>
<gene>
    <name evidence="3" type="ORF">CC77DRAFT_1100138</name>
</gene>
<dbReference type="GeneID" id="29115642"/>
<evidence type="ECO:0000256" key="2">
    <source>
        <dbReference type="ARBA" id="ARBA00022737"/>
    </source>
</evidence>
<sequence length="519" mass="58285">MNGQAIPGYFWDAEKKKYFRIQNQTAAQGSNLKYSSENIRKTERKEHIQNVAIARSNKIRKERVVRRNPNTFAQTNLDREVGLRRTSRYLHGFWPDACAAGIESDAQEVLGSRHPYNIRFFDRNPNEHTIYAVQKSNSVCMQRADFHHVRGNLRTPSPKATYTHDAWAEVTRTTSTVSSLSFLPQTGALAVTTYGSDRPPELWLSDPGLDDPYVGQKFTPKDCSAIWGAAARPSTFTPSPGVANTVAATWSEHLAVAASSSMLLFARSQAGAWDSQTAVKSLDSDVLALEWISYTTVALGCRNGNIRLYDTRSGGSSHVLTHPSPVSKLKRADDETRLICSGLQDTLFLYDIRAPRLSRNASRKTLNYENHHYNEEYFRSLYPTHRDGHKRRKLNHKAFKNWSQPVLTFEHANREELDLDIDVHPRLGLLAAAQDKSTGTAIRISNIWTGKTVKEIKTDHATKHGKMTTHDPIRSLKFIDRYNDVDGGVDLWSCWNGGIAKFGWGDGSSESEGYSVGRG</sequence>
<dbReference type="STRING" id="5599.A0A177D3Z7"/>
<keyword evidence="4" id="KW-1185">Reference proteome</keyword>
<dbReference type="PANTHER" id="PTHR44472">
    <property type="entry name" value="DDB1- AND CUL4-ASSOCIATED FACTOR 4-RELATED"/>
    <property type="match status" value="1"/>
</dbReference>
<dbReference type="KEGG" id="aalt:CC77DRAFT_1100138"/>
<keyword evidence="2" id="KW-0677">Repeat</keyword>
<evidence type="ECO:0000256" key="1">
    <source>
        <dbReference type="ARBA" id="ARBA00022574"/>
    </source>
</evidence>
<dbReference type="InterPro" id="IPR052254">
    <property type="entry name" value="CUL4-DDB1_E3_ligase_receptor"/>
</dbReference>
<dbReference type="PANTHER" id="PTHR44472:SF1">
    <property type="entry name" value="DDB1 AND CUL4 ASSOCIATED FACTOR 4"/>
    <property type="match status" value="1"/>
</dbReference>
<dbReference type="InterPro" id="IPR015943">
    <property type="entry name" value="WD40/YVTN_repeat-like_dom_sf"/>
</dbReference>
<dbReference type="InterPro" id="IPR036322">
    <property type="entry name" value="WD40_repeat_dom_sf"/>
</dbReference>
<evidence type="ECO:0000313" key="4">
    <source>
        <dbReference type="Proteomes" id="UP000077248"/>
    </source>
</evidence>
<dbReference type="SMART" id="SM00320">
    <property type="entry name" value="WD40"/>
    <property type="match status" value="2"/>
</dbReference>
<dbReference type="GO" id="GO:0080008">
    <property type="term" value="C:Cul4-RING E3 ubiquitin ligase complex"/>
    <property type="evidence" value="ECO:0007669"/>
    <property type="project" value="TreeGrafter"/>
</dbReference>
<proteinExistence type="predicted"/>
<organism evidence="3 4">
    <name type="scientific">Alternaria alternata</name>
    <name type="common">Alternaria rot fungus</name>
    <name type="synonym">Torula alternata</name>
    <dbReference type="NCBI Taxonomy" id="5599"/>
    <lineage>
        <taxon>Eukaryota</taxon>
        <taxon>Fungi</taxon>
        <taxon>Dikarya</taxon>
        <taxon>Ascomycota</taxon>
        <taxon>Pezizomycotina</taxon>
        <taxon>Dothideomycetes</taxon>
        <taxon>Pleosporomycetidae</taxon>
        <taxon>Pleosporales</taxon>
        <taxon>Pleosporineae</taxon>
        <taxon>Pleosporaceae</taxon>
        <taxon>Alternaria</taxon>
        <taxon>Alternaria sect. Alternaria</taxon>
        <taxon>Alternaria alternata complex</taxon>
    </lineage>
</organism>
<dbReference type="VEuPathDB" id="FungiDB:CC77DRAFT_1100138"/>
<dbReference type="EMBL" id="KV441502">
    <property type="protein sequence ID" value="OAG14121.1"/>
    <property type="molecule type" value="Genomic_DNA"/>
</dbReference>
<dbReference type="Proteomes" id="UP000077248">
    <property type="component" value="Unassembled WGS sequence"/>
</dbReference>
<dbReference type="OMA" id="SCWNGGI"/>
<dbReference type="Gene3D" id="2.130.10.10">
    <property type="entry name" value="YVTN repeat-like/Quinoprotein amine dehydrogenase"/>
    <property type="match status" value="1"/>
</dbReference>
<dbReference type="InterPro" id="IPR001680">
    <property type="entry name" value="WD40_rpt"/>
</dbReference>